<evidence type="ECO:0000313" key="2">
    <source>
        <dbReference type="Proteomes" id="UP001427805"/>
    </source>
</evidence>
<dbReference type="EMBL" id="JBDIZK010000002">
    <property type="protein sequence ID" value="MEN3746344.1"/>
    <property type="molecule type" value="Genomic_DNA"/>
</dbReference>
<protein>
    <submittedName>
        <fullName evidence="1">Uncharacterized protein</fullName>
    </submittedName>
</protein>
<proteinExistence type="predicted"/>
<dbReference type="RefSeq" id="WP_346245348.1">
    <property type="nucleotide sequence ID" value="NZ_JBDIZK010000002.1"/>
</dbReference>
<keyword evidence="2" id="KW-1185">Reference proteome</keyword>
<sequence>MIATPSPIAFSIDRDTGGFRFDGALVIEPGACSIEVEPRVQALIMRARDHGNGYRWLDLAGLSFGGRPAWLSLGFHDGALVRASWNVRLDEVELQDGWPTREAIDAEIAFVRRILTEEMGIVPGAQPWGEVWSHFDAKGFLAANGIRYR</sequence>
<organism evidence="1 2">
    <name type="scientific">Sphingomonas rustica</name>
    <dbReference type="NCBI Taxonomy" id="3103142"/>
    <lineage>
        <taxon>Bacteria</taxon>
        <taxon>Pseudomonadati</taxon>
        <taxon>Pseudomonadota</taxon>
        <taxon>Alphaproteobacteria</taxon>
        <taxon>Sphingomonadales</taxon>
        <taxon>Sphingomonadaceae</taxon>
        <taxon>Sphingomonas</taxon>
    </lineage>
</organism>
<dbReference type="Proteomes" id="UP001427805">
    <property type="component" value="Unassembled WGS sequence"/>
</dbReference>
<gene>
    <name evidence="1" type="ORF">TPR58_04130</name>
</gene>
<reference evidence="1 2" key="1">
    <citation type="submission" date="2024-05" db="EMBL/GenBank/DDBJ databases">
        <title>Sphingomonas sp. HF-S3 16S ribosomal RNA gene Genome sequencing and assembly.</title>
        <authorList>
            <person name="Lee H."/>
        </authorList>
    </citation>
    <scope>NUCLEOTIDE SEQUENCE [LARGE SCALE GENOMIC DNA]</scope>
    <source>
        <strain evidence="1 2">HF-S3</strain>
    </source>
</reference>
<accession>A0ABV0B436</accession>
<name>A0ABV0B436_9SPHN</name>
<comment type="caution">
    <text evidence="1">The sequence shown here is derived from an EMBL/GenBank/DDBJ whole genome shotgun (WGS) entry which is preliminary data.</text>
</comment>
<evidence type="ECO:0000313" key="1">
    <source>
        <dbReference type="EMBL" id="MEN3746344.1"/>
    </source>
</evidence>